<protein>
    <submittedName>
        <fullName evidence="2">Uncharacterized protein</fullName>
    </submittedName>
</protein>
<dbReference type="Proteomes" id="UP001160148">
    <property type="component" value="Unassembled WGS sequence"/>
</dbReference>
<sequence>MRGRSFVGELPQLMVLPRFGPCTTGSRWAQTPPPGGVTRWLSPVTDPLFERSRSEPRPPPPRRHQVAKPSDRPTLHEVAVKTSQRPNPRRFRCVRAPGADPDWSFPF</sequence>
<evidence type="ECO:0000313" key="3">
    <source>
        <dbReference type="Proteomes" id="UP001160148"/>
    </source>
</evidence>
<feature type="compositionally biased region" description="Basic and acidic residues" evidence="1">
    <location>
        <begin position="69"/>
        <end position="79"/>
    </location>
</feature>
<gene>
    <name evidence="2" type="ORF">MEUPH1_LOCUS25973</name>
</gene>
<evidence type="ECO:0000313" key="2">
    <source>
        <dbReference type="EMBL" id="CAI6372040.1"/>
    </source>
</evidence>
<accession>A0AAV0XU39</accession>
<feature type="region of interest" description="Disordered" evidence="1">
    <location>
        <begin position="25"/>
        <end position="107"/>
    </location>
</feature>
<dbReference type="EMBL" id="CARXXK010001017">
    <property type="protein sequence ID" value="CAI6372040.1"/>
    <property type="molecule type" value="Genomic_DNA"/>
</dbReference>
<evidence type="ECO:0000256" key="1">
    <source>
        <dbReference type="SAM" id="MobiDB-lite"/>
    </source>
</evidence>
<keyword evidence="3" id="KW-1185">Reference proteome</keyword>
<name>A0AAV0XU39_9HEMI</name>
<proteinExistence type="predicted"/>
<dbReference type="AlphaFoldDB" id="A0AAV0XU39"/>
<organism evidence="2 3">
    <name type="scientific">Macrosiphum euphorbiae</name>
    <name type="common">potato aphid</name>
    <dbReference type="NCBI Taxonomy" id="13131"/>
    <lineage>
        <taxon>Eukaryota</taxon>
        <taxon>Metazoa</taxon>
        <taxon>Ecdysozoa</taxon>
        <taxon>Arthropoda</taxon>
        <taxon>Hexapoda</taxon>
        <taxon>Insecta</taxon>
        <taxon>Pterygota</taxon>
        <taxon>Neoptera</taxon>
        <taxon>Paraneoptera</taxon>
        <taxon>Hemiptera</taxon>
        <taxon>Sternorrhyncha</taxon>
        <taxon>Aphidomorpha</taxon>
        <taxon>Aphidoidea</taxon>
        <taxon>Aphididae</taxon>
        <taxon>Macrosiphini</taxon>
        <taxon>Macrosiphum</taxon>
    </lineage>
</organism>
<comment type="caution">
    <text evidence="2">The sequence shown here is derived from an EMBL/GenBank/DDBJ whole genome shotgun (WGS) entry which is preliminary data.</text>
</comment>
<reference evidence="2 3" key="1">
    <citation type="submission" date="2023-01" db="EMBL/GenBank/DDBJ databases">
        <authorList>
            <person name="Whitehead M."/>
        </authorList>
    </citation>
    <scope>NUCLEOTIDE SEQUENCE [LARGE SCALE GENOMIC DNA]</scope>
</reference>